<comment type="catalytic activity">
    <reaction evidence="12">
        <text>adenosine(37) in tRNA + 2 reduced [2Fe-2S]-[ferredoxin] + 2 S-adenosyl-L-methionine = 2-methyladenosine(37) in tRNA + 5'-deoxyadenosine + L-methionine + 2 oxidized [2Fe-2S]-[ferredoxin] + S-adenosyl-L-homocysteine</text>
        <dbReference type="Rhea" id="RHEA:43332"/>
        <dbReference type="Rhea" id="RHEA-COMP:10000"/>
        <dbReference type="Rhea" id="RHEA-COMP:10001"/>
        <dbReference type="Rhea" id="RHEA-COMP:10162"/>
        <dbReference type="Rhea" id="RHEA-COMP:10485"/>
        <dbReference type="ChEBI" id="CHEBI:17319"/>
        <dbReference type="ChEBI" id="CHEBI:33737"/>
        <dbReference type="ChEBI" id="CHEBI:33738"/>
        <dbReference type="ChEBI" id="CHEBI:57844"/>
        <dbReference type="ChEBI" id="CHEBI:57856"/>
        <dbReference type="ChEBI" id="CHEBI:59789"/>
        <dbReference type="ChEBI" id="CHEBI:74411"/>
        <dbReference type="ChEBI" id="CHEBI:74497"/>
        <dbReference type="EC" id="2.1.1.192"/>
    </reaction>
</comment>
<dbReference type="PANTHER" id="PTHR30544">
    <property type="entry name" value="23S RRNA METHYLTRANSFERASE"/>
    <property type="match status" value="1"/>
</dbReference>
<dbReference type="Pfam" id="PF04055">
    <property type="entry name" value="Radical_SAM"/>
    <property type="match status" value="1"/>
</dbReference>
<dbReference type="Pfam" id="PF21016">
    <property type="entry name" value="RlmN_N"/>
    <property type="match status" value="1"/>
</dbReference>
<dbReference type="InterPro" id="IPR027492">
    <property type="entry name" value="RNA_MTrfase_RlmN"/>
</dbReference>
<proteinExistence type="inferred from homology"/>
<evidence type="ECO:0000313" key="15">
    <source>
        <dbReference type="Proteomes" id="UP000604066"/>
    </source>
</evidence>
<evidence type="ECO:0000256" key="3">
    <source>
        <dbReference type="ARBA" id="ARBA00022490"/>
    </source>
</evidence>
<comment type="similarity">
    <text evidence="12">Belongs to the radical SAM superfamily. RlmN family.</text>
</comment>
<feature type="binding site" evidence="12">
    <location>
        <begin position="213"/>
        <end position="215"/>
    </location>
    <ligand>
        <name>S-adenosyl-L-methionine</name>
        <dbReference type="ChEBI" id="CHEBI:59789"/>
    </ligand>
</feature>
<keyword evidence="3 12" id="KW-0963">Cytoplasm</keyword>
<dbReference type="NCBIfam" id="TIGR00048">
    <property type="entry name" value="rRNA_mod_RlmN"/>
    <property type="match status" value="1"/>
</dbReference>
<feature type="binding site" evidence="12">
    <location>
        <position position="118"/>
    </location>
    <ligand>
        <name>[4Fe-4S] cluster</name>
        <dbReference type="ChEBI" id="CHEBI:49883"/>
        <note>4Fe-4S-S-AdoMet</note>
    </ligand>
</feature>
<dbReference type="InterPro" id="IPR004383">
    <property type="entry name" value="rRNA_lsu_MTrfase_RlmN/Cfr"/>
</dbReference>
<keyword evidence="10 12" id="KW-0408">Iron</keyword>
<comment type="caution">
    <text evidence="12">Lacks conserved residue(s) required for the propagation of feature annotation.</text>
</comment>
<organism evidence="14 15">
    <name type="scientific">Carboxydothermus ferrireducens DSM 11255</name>
    <dbReference type="NCBI Taxonomy" id="1119529"/>
    <lineage>
        <taxon>Bacteria</taxon>
        <taxon>Bacillati</taxon>
        <taxon>Bacillota</taxon>
        <taxon>Clostridia</taxon>
        <taxon>Thermoanaerobacterales</taxon>
        <taxon>Thermoanaerobacteraceae</taxon>
        <taxon>Carboxydothermus</taxon>
    </lineage>
</organism>
<reference evidence="14 15" key="1">
    <citation type="submission" date="2020-07" db="EMBL/GenBank/DDBJ databases">
        <title>Genomic Encyclopedia of Type Strains, Phase III (KMG-III): the genomes of soil and plant-associated and newly described type strains.</title>
        <authorList>
            <person name="Whitman W."/>
        </authorList>
    </citation>
    <scope>NUCLEOTIDE SEQUENCE [LARGE SCALE GENOMIC DNA]</scope>
    <source>
        <strain evidence="14 15">DSM 11255</strain>
    </source>
</reference>
<dbReference type="SUPFAM" id="SSF102114">
    <property type="entry name" value="Radical SAM enzymes"/>
    <property type="match status" value="1"/>
</dbReference>
<keyword evidence="7 12" id="KW-0949">S-adenosyl-L-methionine</keyword>
<evidence type="ECO:0000256" key="10">
    <source>
        <dbReference type="ARBA" id="ARBA00023004"/>
    </source>
</evidence>
<dbReference type="EMBL" id="JACCBS010000003">
    <property type="protein sequence ID" value="NYE58249.1"/>
    <property type="molecule type" value="Genomic_DNA"/>
</dbReference>
<accession>A0ABX2RAP4</accession>
<dbReference type="Proteomes" id="UP000604066">
    <property type="component" value="Unassembled WGS sequence"/>
</dbReference>
<comment type="cofactor">
    <cofactor evidence="12">
        <name>[4Fe-4S] cluster</name>
        <dbReference type="ChEBI" id="CHEBI:49883"/>
    </cofactor>
    <text evidence="12">Binds 1 [4Fe-4S] cluster. The cluster is coordinated with 3 cysteines and an exchangeable S-adenosyl-L-methionine.</text>
</comment>
<dbReference type="Gene3D" id="1.10.150.530">
    <property type="match status" value="1"/>
</dbReference>
<evidence type="ECO:0000256" key="7">
    <source>
        <dbReference type="ARBA" id="ARBA00022691"/>
    </source>
</evidence>
<evidence type="ECO:0000256" key="9">
    <source>
        <dbReference type="ARBA" id="ARBA00022723"/>
    </source>
</evidence>
<comment type="subcellular location">
    <subcellularLocation>
        <location evidence="1 12">Cytoplasm</location>
    </subcellularLocation>
</comment>
<name>A0ABX2RAP4_9THEO</name>
<evidence type="ECO:0000256" key="11">
    <source>
        <dbReference type="ARBA" id="ARBA00023014"/>
    </source>
</evidence>
<comment type="function">
    <text evidence="12">Specifically methylates position 2 of adenine 2503 in 23S rRNA and position 2 of adenine 37 in tRNAs.</text>
</comment>
<dbReference type="CDD" id="cd01335">
    <property type="entry name" value="Radical_SAM"/>
    <property type="match status" value="1"/>
</dbReference>
<keyword evidence="15" id="KW-1185">Reference proteome</keyword>
<evidence type="ECO:0000256" key="8">
    <source>
        <dbReference type="ARBA" id="ARBA00022694"/>
    </source>
</evidence>
<dbReference type="InterPro" id="IPR007197">
    <property type="entry name" value="rSAM"/>
</dbReference>
<evidence type="ECO:0000256" key="1">
    <source>
        <dbReference type="ARBA" id="ARBA00004496"/>
    </source>
</evidence>
<comment type="catalytic activity">
    <reaction evidence="12">
        <text>adenosine(2503) in 23S rRNA + 2 reduced [2Fe-2S]-[ferredoxin] + 2 S-adenosyl-L-methionine = 2-methyladenosine(2503) in 23S rRNA + 5'-deoxyadenosine + L-methionine + 2 oxidized [2Fe-2S]-[ferredoxin] + S-adenosyl-L-homocysteine</text>
        <dbReference type="Rhea" id="RHEA:42916"/>
        <dbReference type="Rhea" id="RHEA-COMP:10000"/>
        <dbReference type="Rhea" id="RHEA-COMP:10001"/>
        <dbReference type="Rhea" id="RHEA-COMP:10152"/>
        <dbReference type="Rhea" id="RHEA-COMP:10282"/>
        <dbReference type="ChEBI" id="CHEBI:17319"/>
        <dbReference type="ChEBI" id="CHEBI:33737"/>
        <dbReference type="ChEBI" id="CHEBI:33738"/>
        <dbReference type="ChEBI" id="CHEBI:57844"/>
        <dbReference type="ChEBI" id="CHEBI:57856"/>
        <dbReference type="ChEBI" id="CHEBI:59789"/>
        <dbReference type="ChEBI" id="CHEBI:74411"/>
        <dbReference type="ChEBI" id="CHEBI:74497"/>
        <dbReference type="EC" id="2.1.1.192"/>
    </reaction>
</comment>
<dbReference type="SFLD" id="SFLDG01062">
    <property type="entry name" value="methyltransferase_(Class_A)"/>
    <property type="match status" value="1"/>
</dbReference>
<keyword evidence="8 12" id="KW-0819">tRNA processing</keyword>
<dbReference type="EC" id="2.1.1.192" evidence="12"/>
<feature type="binding site" evidence="12">
    <location>
        <position position="190"/>
    </location>
    <ligand>
        <name>S-adenosyl-L-methionine</name>
        <dbReference type="ChEBI" id="CHEBI:59789"/>
    </ligand>
</feature>
<dbReference type="SFLD" id="SFLDF00275">
    <property type="entry name" value="adenosine_C2_methyltransferase"/>
    <property type="match status" value="1"/>
</dbReference>
<protein>
    <recommendedName>
        <fullName evidence="12">Probable dual-specificity RNA methyltransferase RlmN</fullName>
        <ecNumber evidence="12">2.1.1.192</ecNumber>
    </recommendedName>
    <alternativeName>
        <fullName evidence="12">23S rRNA (adenine(2503)-C(2))-methyltransferase</fullName>
    </alternativeName>
    <alternativeName>
        <fullName evidence="12">23S rRNA m2A2503 methyltransferase</fullName>
    </alternativeName>
    <alternativeName>
        <fullName evidence="12">Ribosomal RNA large subunit methyltransferase N</fullName>
    </alternativeName>
    <alternativeName>
        <fullName evidence="12">tRNA (adenine(37)-C(2))-methyltransferase</fullName>
    </alternativeName>
    <alternativeName>
        <fullName evidence="12">tRNA m2A37 methyltransferase</fullName>
    </alternativeName>
</protein>
<feature type="active site" description="S-methylcysteine intermediate" evidence="12">
    <location>
        <position position="332"/>
    </location>
</feature>
<evidence type="ECO:0000256" key="6">
    <source>
        <dbReference type="ARBA" id="ARBA00022679"/>
    </source>
</evidence>
<evidence type="ECO:0000256" key="12">
    <source>
        <dbReference type="HAMAP-Rule" id="MF_01849"/>
    </source>
</evidence>
<keyword evidence="2 12" id="KW-0004">4Fe-4S</keyword>
<evidence type="ECO:0000256" key="2">
    <source>
        <dbReference type="ARBA" id="ARBA00022485"/>
    </source>
</evidence>
<sequence length="342" mass="39056">MRAFLDLNPEEIVAWLKENNEKSFRLKQINEWIFKHGELDFNKMTNLPVRLREKLKENFLLPSLKIIHSKKSRDGQSIKYLLKLKDNLGIEAVLLKYRYGNTVCLSTQVGCKMGCKFCATGLGGFSRNLTAGEMIEQILVLKASSSEKITRVVLMGSGEPLDNFTEVLKFMRKINEKDCLNISYRKITISTCGMVPQIKALAEEKLPVTLAISLHAPDDALRNELIPINKRWGLAELLDAAWYFIDKTGRRVSFEYALIENVNDTVEHALKLAQLLQRKLVHVNLIPYNTIEKRNFKTPSVEKINKFKEVLKRAGIPVTVRRELGDEIDGACGQLKAKYFEV</sequence>
<feature type="binding site" evidence="12">
    <location>
        <begin position="158"/>
        <end position="159"/>
    </location>
    <ligand>
        <name>S-adenosyl-L-methionine</name>
        <dbReference type="ChEBI" id="CHEBI:59789"/>
    </ligand>
</feature>
<dbReference type="Gene3D" id="3.20.20.70">
    <property type="entry name" value="Aldolase class I"/>
    <property type="match status" value="1"/>
</dbReference>
<keyword evidence="5 12" id="KW-0489">Methyltransferase</keyword>
<dbReference type="GO" id="GO:0032259">
    <property type="term" value="P:methylation"/>
    <property type="evidence" value="ECO:0007669"/>
    <property type="project" value="UniProtKB-KW"/>
</dbReference>
<dbReference type="InterPro" id="IPR040072">
    <property type="entry name" value="Methyltransferase_A"/>
</dbReference>
<keyword evidence="4 12" id="KW-0698">rRNA processing</keyword>
<dbReference type="PROSITE" id="PS51918">
    <property type="entry name" value="RADICAL_SAM"/>
    <property type="match status" value="1"/>
</dbReference>
<dbReference type="InterPro" id="IPR048641">
    <property type="entry name" value="RlmN_N"/>
</dbReference>
<dbReference type="InterPro" id="IPR058240">
    <property type="entry name" value="rSAM_sf"/>
</dbReference>
<keyword evidence="12" id="KW-1015">Disulfide bond</keyword>
<feature type="domain" description="Radical SAM core" evidence="13">
    <location>
        <begin position="97"/>
        <end position="327"/>
    </location>
</feature>
<comment type="miscellaneous">
    <text evidence="12">Reaction proceeds by a ping-pong mechanism involving intermediate methylation of a conserved cysteine residue.</text>
</comment>
<dbReference type="GO" id="GO:0008168">
    <property type="term" value="F:methyltransferase activity"/>
    <property type="evidence" value="ECO:0007669"/>
    <property type="project" value="UniProtKB-KW"/>
</dbReference>
<feature type="binding site" evidence="12">
    <location>
        <position position="289"/>
    </location>
    <ligand>
        <name>S-adenosyl-L-methionine</name>
        <dbReference type="ChEBI" id="CHEBI:59789"/>
    </ligand>
</feature>
<evidence type="ECO:0000259" key="13">
    <source>
        <dbReference type="PROSITE" id="PS51918"/>
    </source>
</evidence>
<dbReference type="SFLD" id="SFLDS00029">
    <property type="entry name" value="Radical_SAM"/>
    <property type="match status" value="1"/>
</dbReference>
<feature type="binding site" evidence="12">
    <location>
        <position position="111"/>
    </location>
    <ligand>
        <name>[4Fe-4S] cluster</name>
        <dbReference type="ChEBI" id="CHEBI:49883"/>
        <note>4Fe-4S-S-AdoMet</note>
    </ligand>
</feature>
<evidence type="ECO:0000313" key="14">
    <source>
        <dbReference type="EMBL" id="NYE58249.1"/>
    </source>
</evidence>
<keyword evidence="11 12" id="KW-0411">Iron-sulfur</keyword>
<dbReference type="InterPro" id="IPR013785">
    <property type="entry name" value="Aldolase_TIM"/>
</dbReference>
<evidence type="ECO:0000256" key="4">
    <source>
        <dbReference type="ARBA" id="ARBA00022552"/>
    </source>
</evidence>
<keyword evidence="9 12" id="KW-0479">Metal-binding</keyword>
<keyword evidence="6 12" id="KW-0808">Transferase</keyword>
<dbReference type="PANTHER" id="PTHR30544:SF5">
    <property type="entry name" value="RADICAL SAM CORE DOMAIN-CONTAINING PROTEIN"/>
    <property type="match status" value="1"/>
</dbReference>
<dbReference type="HAMAP" id="MF_01849">
    <property type="entry name" value="RNA_methyltr_RlmN"/>
    <property type="match status" value="1"/>
</dbReference>
<comment type="caution">
    <text evidence="14">The sequence shown here is derived from an EMBL/GenBank/DDBJ whole genome shotgun (WGS) entry which is preliminary data.</text>
</comment>
<feature type="active site" description="Proton acceptor" evidence="12">
    <location>
        <position position="91"/>
    </location>
</feature>
<dbReference type="RefSeq" id="WP_028052977.1">
    <property type="nucleotide sequence ID" value="NZ_JACCBS010000003.1"/>
</dbReference>
<feature type="binding site" evidence="12">
    <location>
        <position position="115"/>
    </location>
    <ligand>
        <name>[4Fe-4S] cluster</name>
        <dbReference type="ChEBI" id="CHEBI:49883"/>
        <note>4Fe-4S-S-AdoMet</note>
    </ligand>
</feature>
<evidence type="ECO:0000256" key="5">
    <source>
        <dbReference type="ARBA" id="ARBA00022603"/>
    </source>
</evidence>
<dbReference type="PIRSF" id="PIRSF006004">
    <property type="entry name" value="CHP00048"/>
    <property type="match status" value="1"/>
</dbReference>
<gene>
    <name evidence="12" type="primary">rlmN</name>
    <name evidence="14" type="ORF">HDG70_002000</name>
</gene>